<keyword evidence="3" id="KW-1185">Reference proteome</keyword>
<evidence type="ECO:0000256" key="1">
    <source>
        <dbReference type="SAM" id="MobiDB-lite"/>
    </source>
</evidence>
<protein>
    <submittedName>
        <fullName evidence="2">Uncharacterized protein</fullName>
    </submittedName>
</protein>
<comment type="caution">
    <text evidence="2">The sequence shown here is derived from an EMBL/GenBank/DDBJ whole genome shotgun (WGS) entry which is preliminary data.</text>
</comment>
<gene>
    <name evidence="2" type="ORF">Q0812_08080</name>
</gene>
<sequence length="106" mass="11589">MKSKPPENPFEAAREAARRRALRALKRAKKVAAQTGVELSEWEDEFLGSVSERVETYGRAFADPDKGAMGAPLSAMQGQKLKEISAKAKGQPLKPRWGRRKPVGGA</sequence>
<feature type="compositionally biased region" description="Basic residues" evidence="1">
    <location>
        <begin position="96"/>
        <end position="106"/>
    </location>
</feature>
<dbReference type="Proteomes" id="UP001169063">
    <property type="component" value="Unassembled WGS sequence"/>
</dbReference>
<evidence type="ECO:0000313" key="2">
    <source>
        <dbReference type="EMBL" id="MDO1559385.1"/>
    </source>
</evidence>
<name>A0ABT8SMN5_9CAUL</name>
<dbReference type="EMBL" id="JAUKTR010000003">
    <property type="protein sequence ID" value="MDO1559385.1"/>
    <property type="molecule type" value="Genomic_DNA"/>
</dbReference>
<reference evidence="2" key="1">
    <citation type="submission" date="2023-07" db="EMBL/GenBank/DDBJ databases">
        <title>Brevundimonas soil sp. nov., isolated from the soil of chemical plant.</title>
        <authorList>
            <person name="Wu N."/>
        </authorList>
    </citation>
    <scope>NUCLEOTIDE SEQUENCE</scope>
    <source>
        <strain evidence="2">XZ-24</strain>
    </source>
</reference>
<proteinExistence type="predicted"/>
<accession>A0ABT8SMN5</accession>
<dbReference type="RefSeq" id="WP_302109818.1">
    <property type="nucleotide sequence ID" value="NZ_JAUKTR010000003.1"/>
</dbReference>
<evidence type="ECO:0000313" key="3">
    <source>
        <dbReference type="Proteomes" id="UP001169063"/>
    </source>
</evidence>
<feature type="region of interest" description="Disordered" evidence="1">
    <location>
        <begin position="85"/>
        <end position="106"/>
    </location>
</feature>
<organism evidence="2 3">
    <name type="scientific">Peiella sedimenti</name>
    <dbReference type="NCBI Taxonomy" id="3061083"/>
    <lineage>
        <taxon>Bacteria</taxon>
        <taxon>Pseudomonadati</taxon>
        <taxon>Pseudomonadota</taxon>
        <taxon>Alphaproteobacteria</taxon>
        <taxon>Caulobacterales</taxon>
        <taxon>Caulobacteraceae</taxon>
        <taxon>Peiella</taxon>
    </lineage>
</organism>